<dbReference type="Proteomes" id="UP000046395">
    <property type="component" value="Unassembled WGS sequence"/>
</dbReference>
<proteinExistence type="predicted"/>
<accession>A0A5S6QHN0</accession>
<name>A0A5S6QHN0_TRIMR</name>
<evidence type="ECO:0000259" key="2">
    <source>
        <dbReference type="Pfam" id="PF23055"/>
    </source>
</evidence>
<evidence type="ECO:0000313" key="4">
    <source>
        <dbReference type="WBParaSite" id="TMUE_2000006698.1"/>
    </source>
</evidence>
<sequence>MESSKGPTSGDRVSATPTPPLGSLKPQTDDSCHVAAVRVEIPQFDPVDVDTWLLMCDNLLQDAGIRRQDTSFRKVLAKLPPEYFRIVKHLALQQPLADDCLRRKI</sequence>
<evidence type="ECO:0000313" key="3">
    <source>
        <dbReference type="Proteomes" id="UP000046395"/>
    </source>
</evidence>
<keyword evidence="3" id="KW-1185">Reference proteome</keyword>
<reference evidence="4" key="1">
    <citation type="submission" date="2019-12" db="UniProtKB">
        <authorList>
            <consortium name="WormBaseParasite"/>
        </authorList>
    </citation>
    <scope>IDENTIFICATION</scope>
</reference>
<dbReference type="InterPro" id="IPR055469">
    <property type="entry name" value="DUF7041"/>
</dbReference>
<feature type="region of interest" description="Disordered" evidence="1">
    <location>
        <begin position="1"/>
        <end position="28"/>
    </location>
</feature>
<feature type="domain" description="DUF7041" evidence="2">
    <location>
        <begin position="41"/>
        <end position="98"/>
    </location>
</feature>
<evidence type="ECO:0000256" key="1">
    <source>
        <dbReference type="SAM" id="MobiDB-lite"/>
    </source>
</evidence>
<dbReference type="AlphaFoldDB" id="A0A5S6QHN0"/>
<organism evidence="3 4">
    <name type="scientific">Trichuris muris</name>
    <name type="common">Mouse whipworm</name>
    <dbReference type="NCBI Taxonomy" id="70415"/>
    <lineage>
        <taxon>Eukaryota</taxon>
        <taxon>Metazoa</taxon>
        <taxon>Ecdysozoa</taxon>
        <taxon>Nematoda</taxon>
        <taxon>Enoplea</taxon>
        <taxon>Dorylaimia</taxon>
        <taxon>Trichinellida</taxon>
        <taxon>Trichuridae</taxon>
        <taxon>Trichuris</taxon>
    </lineage>
</organism>
<dbReference type="Pfam" id="PF23055">
    <property type="entry name" value="DUF7041"/>
    <property type="match status" value="1"/>
</dbReference>
<protein>
    <recommendedName>
        <fullName evidence="2">DUF7041 domain-containing protein</fullName>
    </recommendedName>
</protein>
<dbReference type="WBParaSite" id="TMUE_2000006698.1">
    <property type="protein sequence ID" value="TMUE_2000006698.1"/>
    <property type="gene ID" value="WBGene00295062"/>
</dbReference>